<name>A0A553H4C6_9PSED</name>
<dbReference type="Gene3D" id="3.40.309.10">
    <property type="entry name" value="Aldehyde Dehydrogenase, Chain A, domain 2"/>
    <property type="match status" value="1"/>
</dbReference>
<dbReference type="OrthoDB" id="9812625at2"/>
<keyword evidence="2 4" id="KW-0560">Oxidoreductase</keyword>
<dbReference type="PANTHER" id="PTHR43353">
    <property type="entry name" value="SUCCINATE-SEMIALDEHYDE DEHYDROGENASE, MITOCHONDRIAL"/>
    <property type="match status" value="1"/>
</dbReference>
<dbReference type="GO" id="GO:0009450">
    <property type="term" value="P:gamma-aminobutyric acid catabolic process"/>
    <property type="evidence" value="ECO:0007669"/>
    <property type="project" value="TreeGrafter"/>
</dbReference>
<dbReference type="InterPro" id="IPR016163">
    <property type="entry name" value="Ald_DH_C"/>
</dbReference>
<evidence type="ECO:0000256" key="3">
    <source>
        <dbReference type="PROSITE-ProRule" id="PRU10007"/>
    </source>
</evidence>
<evidence type="ECO:0000259" key="5">
    <source>
        <dbReference type="Pfam" id="PF00171"/>
    </source>
</evidence>
<dbReference type="InterPro" id="IPR050740">
    <property type="entry name" value="Aldehyde_DH_Superfamily"/>
</dbReference>
<gene>
    <name evidence="6" type="ORF">FM069_00810</name>
</gene>
<comment type="caution">
    <text evidence="6">The sequence shown here is derived from an EMBL/GenBank/DDBJ whole genome shotgun (WGS) entry which is preliminary data.</text>
</comment>
<sequence>MSRHDLLIDGQLQPAATYDDVFDPASGDAVGQAARASQEQVRQAVAAAARALPAWSGAPEARRLSLAAAATRVREHVAALAELVTREQGRPLQATRQEIAGVAATLDHYAALEVPAETTLQDDDERRVRIVRRPLGVVAAITPWNVPLILLVLKLAPALHAGNTVVAKPSEHTPLSTLLLAGLLRDLFPAGVLNVVAGDGAVGEYLARQPAVRHITFTGSVATGKRLYAGAADDLKRLTLELGGNDAALVLEDADVEAIAEPLFWGAFWNSGQVCFAIKRLYVHASLFEPLLAALVARAERTHLGHGLDPRSELGPLSNRQQLERVEALVDDARRHGARIHSGGRRLDGPGHFYPPTLVSGIGAGVALVDEEQFGPVLPVIPFDDVEDAIAQANASPYGLGASVWTRDTARGEAIAARLESGLAWVNQHLHIQPGAPKGGHKWSGLGYEGGQRGYDAFSELQVLNIARR</sequence>
<dbReference type="FunFam" id="3.40.605.10:FF:000007">
    <property type="entry name" value="NAD/NADP-dependent betaine aldehyde dehydrogenase"/>
    <property type="match status" value="1"/>
</dbReference>
<feature type="active site" evidence="3">
    <location>
        <position position="241"/>
    </location>
</feature>
<dbReference type="FunFam" id="3.40.309.10:FF:000009">
    <property type="entry name" value="Aldehyde dehydrogenase A"/>
    <property type="match status" value="1"/>
</dbReference>
<proteinExistence type="inferred from homology"/>
<accession>A0A553H4C6</accession>
<dbReference type="PROSITE" id="PS00687">
    <property type="entry name" value="ALDEHYDE_DEHYDR_GLU"/>
    <property type="match status" value="1"/>
</dbReference>
<protein>
    <submittedName>
        <fullName evidence="6">Aldehyde dehydrogenase family protein</fullName>
    </submittedName>
</protein>
<dbReference type="InterPro" id="IPR016161">
    <property type="entry name" value="Ald_DH/histidinol_DH"/>
</dbReference>
<dbReference type="RefSeq" id="WP_143486226.1">
    <property type="nucleotide sequence ID" value="NZ_VJOY01000001.1"/>
</dbReference>
<dbReference type="InterPro" id="IPR016162">
    <property type="entry name" value="Ald_DH_N"/>
</dbReference>
<feature type="domain" description="Aldehyde dehydrogenase" evidence="5">
    <location>
        <begin position="20"/>
        <end position="462"/>
    </location>
</feature>
<dbReference type="InterPro" id="IPR015590">
    <property type="entry name" value="Aldehyde_DH_dom"/>
</dbReference>
<evidence type="ECO:0000313" key="6">
    <source>
        <dbReference type="EMBL" id="TRX76595.1"/>
    </source>
</evidence>
<evidence type="ECO:0000256" key="1">
    <source>
        <dbReference type="ARBA" id="ARBA00009986"/>
    </source>
</evidence>
<dbReference type="Pfam" id="PF00171">
    <property type="entry name" value="Aldedh"/>
    <property type="match status" value="1"/>
</dbReference>
<organism evidence="6 7">
    <name type="scientific">Pseudomonas mangiferae</name>
    <dbReference type="NCBI Taxonomy" id="2593654"/>
    <lineage>
        <taxon>Bacteria</taxon>
        <taxon>Pseudomonadati</taxon>
        <taxon>Pseudomonadota</taxon>
        <taxon>Gammaproteobacteria</taxon>
        <taxon>Pseudomonadales</taxon>
        <taxon>Pseudomonadaceae</taxon>
        <taxon>Pseudomonas</taxon>
    </lineage>
</organism>
<evidence type="ECO:0000256" key="2">
    <source>
        <dbReference type="ARBA" id="ARBA00023002"/>
    </source>
</evidence>
<reference evidence="6 7" key="1">
    <citation type="submission" date="2019-07" db="EMBL/GenBank/DDBJ databases">
        <title>Pseudomonas mangiferae sp. nov., isolated from bark of mango tree in Thailand.</title>
        <authorList>
            <person name="Srisuk N."/>
            <person name="Anurat P."/>
        </authorList>
    </citation>
    <scope>NUCLEOTIDE SEQUENCE [LARGE SCALE GENOMIC DNA]</scope>
    <source>
        <strain evidence="6 7">DMKU_BBB3-04</strain>
    </source>
</reference>
<comment type="similarity">
    <text evidence="1 4">Belongs to the aldehyde dehydrogenase family.</text>
</comment>
<dbReference type="Gene3D" id="3.40.605.10">
    <property type="entry name" value="Aldehyde Dehydrogenase, Chain A, domain 1"/>
    <property type="match status" value="1"/>
</dbReference>
<evidence type="ECO:0000313" key="7">
    <source>
        <dbReference type="Proteomes" id="UP000315235"/>
    </source>
</evidence>
<dbReference type="PANTHER" id="PTHR43353:SF5">
    <property type="entry name" value="SUCCINATE-SEMIALDEHYDE DEHYDROGENASE, MITOCHONDRIAL"/>
    <property type="match status" value="1"/>
</dbReference>
<dbReference type="SUPFAM" id="SSF53720">
    <property type="entry name" value="ALDH-like"/>
    <property type="match status" value="1"/>
</dbReference>
<dbReference type="InterPro" id="IPR029510">
    <property type="entry name" value="Ald_DH_CS_GLU"/>
</dbReference>
<dbReference type="AlphaFoldDB" id="A0A553H4C6"/>
<dbReference type="GO" id="GO:0004777">
    <property type="term" value="F:succinate-semialdehyde dehydrogenase (NAD+) activity"/>
    <property type="evidence" value="ECO:0007669"/>
    <property type="project" value="TreeGrafter"/>
</dbReference>
<dbReference type="Proteomes" id="UP000315235">
    <property type="component" value="Unassembled WGS sequence"/>
</dbReference>
<evidence type="ECO:0000256" key="4">
    <source>
        <dbReference type="RuleBase" id="RU003345"/>
    </source>
</evidence>
<dbReference type="EMBL" id="VJOY01000001">
    <property type="protein sequence ID" value="TRX76595.1"/>
    <property type="molecule type" value="Genomic_DNA"/>
</dbReference>
<keyword evidence="7" id="KW-1185">Reference proteome</keyword>